<evidence type="ECO:0000313" key="2">
    <source>
        <dbReference type="Proteomes" id="UP001054252"/>
    </source>
</evidence>
<organism evidence="1 2">
    <name type="scientific">Rubroshorea leprosula</name>
    <dbReference type="NCBI Taxonomy" id="152421"/>
    <lineage>
        <taxon>Eukaryota</taxon>
        <taxon>Viridiplantae</taxon>
        <taxon>Streptophyta</taxon>
        <taxon>Embryophyta</taxon>
        <taxon>Tracheophyta</taxon>
        <taxon>Spermatophyta</taxon>
        <taxon>Magnoliopsida</taxon>
        <taxon>eudicotyledons</taxon>
        <taxon>Gunneridae</taxon>
        <taxon>Pentapetalae</taxon>
        <taxon>rosids</taxon>
        <taxon>malvids</taxon>
        <taxon>Malvales</taxon>
        <taxon>Dipterocarpaceae</taxon>
        <taxon>Rubroshorea</taxon>
    </lineage>
</organism>
<evidence type="ECO:0000313" key="1">
    <source>
        <dbReference type="EMBL" id="GKV49853.1"/>
    </source>
</evidence>
<dbReference type="EMBL" id="BPVZ01000323">
    <property type="protein sequence ID" value="GKV49853.1"/>
    <property type="molecule type" value="Genomic_DNA"/>
</dbReference>
<sequence>MLEKLEASGSALLCSSPPAAPALWGRISLILDP</sequence>
<dbReference type="Proteomes" id="UP001054252">
    <property type="component" value="Unassembled WGS sequence"/>
</dbReference>
<proteinExistence type="predicted"/>
<accession>A0AAV5MIR0</accession>
<gene>
    <name evidence="1" type="ORF">SLEP1_g56580</name>
</gene>
<protein>
    <submittedName>
        <fullName evidence="1">Uncharacterized protein</fullName>
    </submittedName>
</protein>
<name>A0AAV5MIR0_9ROSI</name>
<reference evidence="1 2" key="1">
    <citation type="journal article" date="2021" name="Commun. Biol.">
        <title>The genome of Shorea leprosula (Dipterocarpaceae) highlights the ecological relevance of drought in aseasonal tropical rainforests.</title>
        <authorList>
            <person name="Ng K.K.S."/>
            <person name="Kobayashi M.J."/>
            <person name="Fawcett J.A."/>
            <person name="Hatakeyama M."/>
            <person name="Paape T."/>
            <person name="Ng C.H."/>
            <person name="Ang C.C."/>
            <person name="Tnah L.H."/>
            <person name="Lee C.T."/>
            <person name="Nishiyama T."/>
            <person name="Sese J."/>
            <person name="O'Brien M.J."/>
            <person name="Copetti D."/>
            <person name="Mohd Noor M.I."/>
            <person name="Ong R.C."/>
            <person name="Putra M."/>
            <person name="Sireger I.Z."/>
            <person name="Indrioko S."/>
            <person name="Kosugi Y."/>
            <person name="Izuno A."/>
            <person name="Isagi Y."/>
            <person name="Lee S.L."/>
            <person name="Shimizu K.K."/>
        </authorList>
    </citation>
    <scope>NUCLEOTIDE SEQUENCE [LARGE SCALE GENOMIC DNA]</scope>
    <source>
        <strain evidence="1">214</strain>
    </source>
</reference>
<dbReference type="AlphaFoldDB" id="A0AAV5MIR0"/>
<keyword evidence="2" id="KW-1185">Reference proteome</keyword>
<comment type="caution">
    <text evidence="1">The sequence shown here is derived from an EMBL/GenBank/DDBJ whole genome shotgun (WGS) entry which is preliminary data.</text>
</comment>